<accession>A0A402A9M2</accession>
<dbReference type="GO" id="GO:0008757">
    <property type="term" value="F:S-adenosylmethionine-dependent methyltransferase activity"/>
    <property type="evidence" value="ECO:0007669"/>
    <property type="project" value="InterPro"/>
</dbReference>
<evidence type="ECO:0000313" key="2">
    <source>
        <dbReference type="EMBL" id="GCE15706.1"/>
    </source>
</evidence>
<dbReference type="InterPro" id="IPR029063">
    <property type="entry name" value="SAM-dependent_MTases_sf"/>
</dbReference>
<evidence type="ECO:0000259" key="1">
    <source>
        <dbReference type="Pfam" id="PF08241"/>
    </source>
</evidence>
<feature type="domain" description="Methyltransferase type 11" evidence="1">
    <location>
        <begin position="107"/>
        <end position="203"/>
    </location>
</feature>
<dbReference type="SUPFAM" id="SSF53335">
    <property type="entry name" value="S-adenosyl-L-methionine-dependent methyltransferases"/>
    <property type="match status" value="1"/>
</dbReference>
<protein>
    <recommendedName>
        <fullName evidence="1">Methyltransferase type 11 domain-containing protein</fullName>
    </recommendedName>
</protein>
<dbReference type="OrthoDB" id="162577at2"/>
<dbReference type="Pfam" id="PF08241">
    <property type="entry name" value="Methyltransf_11"/>
    <property type="match status" value="1"/>
</dbReference>
<dbReference type="Gene3D" id="3.40.50.150">
    <property type="entry name" value="Vaccinia Virus protein VP39"/>
    <property type="match status" value="1"/>
</dbReference>
<reference evidence="3" key="1">
    <citation type="submission" date="2018-12" db="EMBL/GenBank/DDBJ databases">
        <title>Tengunoibacter tsumagoiensis gen. nov., sp. nov., Dictyobacter kobayashii sp. nov., D. alpinus sp. nov., and D. joshuensis sp. nov. and description of Dictyobacteraceae fam. nov. within the order Ktedonobacterales isolated from Tengu-no-mugimeshi.</title>
        <authorList>
            <person name="Wang C.M."/>
            <person name="Zheng Y."/>
            <person name="Sakai Y."/>
            <person name="Toyoda A."/>
            <person name="Minakuchi Y."/>
            <person name="Abe K."/>
            <person name="Yokota A."/>
            <person name="Yabe S."/>
        </authorList>
    </citation>
    <scope>NUCLEOTIDE SEQUENCE [LARGE SCALE GENOMIC DNA]</scope>
    <source>
        <strain evidence="3">Uno3</strain>
    </source>
</reference>
<sequence>MSMNNLPIFATFSERLSQQRILHLEHLQSISPTLYNCIDLEKIPAADALYEATETVDFRPEAQGGRGESYRLAQKNPHVRLVGIHQLFQLASPDNSIHSFPPNYTILDVLGGDGTLFRALASLLPSHQMPAILTSDIDEGMVQSSCQYGLASIRQSAQHLVIKDDSFDAVIIAYGSHHIPQEQRLQVCKEAWRILKPGGKFILHDFEQASPVAQWFEQVVHPYSVMGHDYAHFTRAEITGYLQQAGFHTFDVHYMYDPFILKGDSAAQVKDILGQHLFNMYGLVGIEQPFQETAYHLARHYFQYDYTALALPSTFGRSEVSIYETEQGWQIEMPRVALVGLAQKAF</sequence>
<dbReference type="CDD" id="cd02440">
    <property type="entry name" value="AdoMet_MTases"/>
    <property type="match status" value="1"/>
</dbReference>
<dbReference type="InterPro" id="IPR013216">
    <property type="entry name" value="Methyltransf_11"/>
</dbReference>
<proteinExistence type="predicted"/>
<organism evidence="2 3">
    <name type="scientific">Tengunoibacter tsumagoiensis</name>
    <dbReference type="NCBI Taxonomy" id="2014871"/>
    <lineage>
        <taxon>Bacteria</taxon>
        <taxon>Bacillati</taxon>
        <taxon>Chloroflexota</taxon>
        <taxon>Ktedonobacteria</taxon>
        <taxon>Ktedonobacterales</taxon>
        <taxon>Dictyobacteraceae</taxon>
        <taxon>Tengunoibacter</taxon>
    </lineage>
</organism>
<evidence type="ECO:0000313" key="3">
    <source>
        <dbReference type="Proteomes" id="UP000287352"/>
    </source>
</evidence>
<gene>
    <name evidence="2" type="ORF">KTT_55650</name>
</gene>
<dbReference type="PANTHER" id="PTHR43591:SF24">
    <property type="entry name" value="2-METHOXY-6-POLYPRENYL-1,4-BENZOQUINOL METHYLASE, MITOCHONDRIAL"/>
    <property type="match status" value="1"/>
</dbReference>
<dbReference type="AlphaFoldDB" id="A0A402A9M2"/>
<dbReference type="Proteomes" id="UP000287352">
    <property type="component" value="Unassembled WGS sequence"/>
</dbReference>
<keyword evidence="3" id="KW-1185">Reference proteome</keyword>
<name>A0A402A9M2_9CHLR</name>
<comment type="caution">
    <text evidence="2">The sequence shown here is derived from an EMBL/GenBank/DDBJ whole genome shotgun (WGS) entry which is preliminary data.</text>
</comment>
<dbReference type="PANTHER" id="PTHR43591">
    <property type="entry name" value="METHYLTRANSFERASE"/>
    <property type="match status" value="1"/>
</dbReference>
<dbReference type="EMBL" id="BIFR01000002">
    <property type="protein sequence ID" value="GCE15706.1"/>
    <property type="molecule type" value="Genomic_DNA"/>
</dbReference>
<dbReference type="RefSeq" id="WP_126583131.1">
    <property type="nucleotide sequence ID" value="NZ_BIFR01000002.1"/>
</dbReference>